<proteinExistence type="predicted"/>
<dbReference type="OrthoDB" id="3778510at2"/>
<name>A0A3N0GUF0_9ACTN</name>
<feature type="transmembrane region" description="Helical" evidence="1">
    <location>
        <begin position="305"/>
        <end position="325"/>
    </location>
</feature>
<reference evidence="2 3" key="1">
    <citation type="submission" date="2018-11" db="EMBL/GenBank/DDBJ databases">
        <authorList>
            <person name="Li F."/>
        </authorList>
    </citation>
    <scope>NUCLEOTIDE SEQUENCE [LARGE SCALE GENOMIC DNA]</scope>
    <source>
        <strain evidence="2 3">Gsoil 818</strain>
    </source>
</reference>
<feature type="transmembrane region" description="Helical" evidence="1">
    <location>
        <begin position="403"/>
        <end position="422"/>
    </location>
</feature>
<organism evidence="2 3">
    <name type="scientific">Nocardioides pocheonensis</name>
    <dbReference type="NCBI Taxonomy" id="661485"/>
    <lineage>
        <taxon>Bacteria</taxon>
        <taxon>Bacillati</taxon>
        <taxon>Actinomycetota</taxon>
        <taxon>Actinomycetes</taxon>
        <taxon>Propionibacteriales</taxon>
        <taxon>Nocardioidaceae</taxon>
        <taxon>Nocardioides</taxon>
    </lineage>
</organism>
<evidence type="ECO:0000256" key="1">
    <source>
        <dbReference type="SAM" id="Phobius"/>
    </source>
</evidence>
<comment type="caution">
    <text evidence="2">The sequence shown here is derived from an EMBL/GenBank/DDBJ whole genome shotgun (WGS) entry which is preliminary data.</text>
</comment>
<dbReference type="RefSeq" id="WP_123222284.1">
    <property type="nucleotide sequence ID" value="NZ_RJSF01000019.1"/>
</dbReference>
<keyword evidence="1" id="KW-0472">Membrane</keyword>
<evidence type="ECO:0000313" key="3">
    <source>
        <dbReference type="Proteomes" id="UP000279994"/>
    </source>
</evidence>
<feature type="transmembrane region" description="Helical" evidence="1">
    <location>
        <begin position="104"/>
        <end position="124"/>
    </location>
</feature>
<evidence type="ECO:0000313" key="2">
    <source>
        <dbReference type="EMBL" id="RNM16031.1"/>
    </source>
</evidence>
<dbReference type="Proteomes" id="UP000279994">
    <property type="component" value="Unassembled WGS sequence"/>
</dbReference>
<dbReference type="EMBL" id="RJSF01000019">
    <property type="protein sequence ID" value="RNM16031.1"/>
    <property type="molecule type" value="Genomic_DNA"/>
</dbReference>
<dbReference type="AlphaFoldDB" id="A0A3N0GUF0"/>
<feature type="transmembrane region" description="Helical" evidence="1">
    <location>
        <begin position="156"/>
        <end position="177"/>
    </location>
</feature>
<feature type="transmembrane region" description="Helical" evidence="1">
    <location>
        <begin position="184"/>
        <end position="201"/>
    </location>
</feature>
<keyword evidence="3" id="KW-1185">Reference proteome</keyword>
<evidence type="ECO:0008006" key="4">
    <source>
        <dbReference type="Google" id="ProtNLM"/>
    </source>
</evidence>
<keyword evidence="1" id="KW-1133">Transmembrane helix</keyword>
<feature type="transmembrane region" description="Helical" evidence="1">
    <location>
        <begin position="131"/>
        <end position="150"/>
    </location>
</feature>
<feature type="transmembrane region" description="Helical" evidence="1">
    <location>
        <begin position="207"/>
        <end position="226"/>
    </location>
</feature>
<protein>
    <recommendedName>
        <fullName evidence="4">Glycosyltransferase RgtA/B/C/D-like domain-containing protein</fullName>
    </recommendedName>
</protein>
<accession>A0A3N0GUF0</accession>
<sequence length="613" mass="65859">MSDLTVEPAPTPDSPTVGVRVLRTWSGPWRDHVGLVALALLAAQAVVRGALLANGYFTQDDFLMLTLSHQGLSGHMLFEDYSGHLFPGGFLIAWAQGTVAPLNWTVSVVVVMVLQTATAVMVWLPVRRLVAARWSAVPLYAVFLFCPITLWPTQWWAVAIQFLPVAFFLALAVYAFLCRLQDGARWGWPVSVGATVAALLFQERGLLVPVVLVWIAVAHTPVGPWWRRVVVAARDHLLVWASYAVLGIAYLVVHRALAPITTTPVDTPGDAAQLVGNFLGRNLLTGILGGSWTRRISGDSLVVPSWWAVGACLVALVAAVVWTVRRGGFTSVCGWSLILTYALVDVVLLFGGRAGSGPSYGMIPRYAADAVPAVVIGLAIVVRGVVQRSSARERAGRRTAVPALVVTALYLGSAAVSTTFMAPHQFNSEDRRYVEGIRSGLRIDPRTVLYDGQVPDGVMIYWFGRDARLSNVVGIAPEDPVFDLPSYDLRIADGRGRLHPVGLVGQVSARPTADPDCGYHVSGGWARVPLTAPISSPKAGPGLVMRIGYYSARGGFLDISAGGRFFRVPVRPRLQRVDLVVRGSLDSVDLSYDSPGTVCVTDVTVGFPVPGSS</sequence>
<feature type="transmembrane region" description="Helical" evidence="1">
    <location>
        <begin position="332"/>
        <end position="351"/>
    </location>
</feature>
<feature type="transmembrane region" description="Helical" evidence="1">
    <location>
        <begin position="363"/>
        <end position="382"/>
    </location>
</feature>
<feature type="transmembrane region" description="Helical" evidence="1">
    <location>
        <begin position="238"/>
        <end position="257"/>
    </location>
</feature>
<gene>
    <name evidence="2" type="ORF">EFL26_07715</name>
</gene>
<keyword evidence="1" id="KW-0812">Transmembrane</keyword>
<feature type="transmembrane region" description="Helical" evidence="1">
    <location>
        <begin position="33"/>
        <end position="57"/>
    </location>
</feature>